<proteinExistence type="predicted"/>
<protein>
    <submittedName>
        <fullName evidence="2">Uncharacterized protein</fullName>
    </submittedName>
</protein>
<dbReference type="AlphaFoldDB" id="A0A381PJN5"/>
<evidence type="ECO:0000313" key="2">
    <source>
        <dbReference type="EMBL" id="SUZ66648.1"/>
    </source>
</evidence>
<keyword evidence="1" id="KW-0472">Membrane</keyword>
<organism evidence="2">
    <name type="scientific">marine metagenome</name>
    <dbReference type="NCBI Taxonomy" id="408172"/>
    <lineage>
        <taxon>unclassified sequences</taxon>
        <taxon>metagenomes</taxon>
        <taxon>ecological metagenomes</taxon>
    </lineage>
</organism>
<reference evidence="2" key="1">
    <citation type="submission" date="2018-05" db="EMBL/GenBank/DDBJ databases">
        <authorList>
            <person name="Lanie J.A."/>
            <person name="Ng W.-L."/>
            <person name="Kazmierczak K.M."/>
            <person name="Andrzejewski T.M."/>
            <person name="Davidsen T.M."/>
            <person name="Wayne K.J."/>
            <person name="Tettelin H."/>
            <person name="Glass J.I."/>
            <person name="Rusch D."/>
            <person name="Podicherti R."/>
            <person name="Tsui H.-C.T."/>
            <person name="Winkler M.E."/>
        </authorList>
    </citation>
    <scope>NUCLEOTIDE SEQUENCE</scope>
</reference>
<keyword evidence="1" id="KW-0812">Transmembrane</keyword>
<evidence type="ECO:0000256" key="1">
    <source>
        <dbReference type="SAM" id="Phobius"/>
    </source>
</evidence>
<accession>A0A381PJN5</accession>
<feature type="transmembrane region" description="Helical" evidence="1">
    <location>
        <begin position="57"/>
        <end position="77"/>
    </location>
</feature>
<sequence>MVELSDNMRMGLLIGAAVLLVFELLNMPGMLGGGDKLFLVDALGIGSDSTFRPDTGFSTQDIIGFLGIATMGALYWFSKEDDLDWEALLGDDDDEEE</sequence>
<name>A0A381PJN5_9ZZZZ</name>
<dbReference type="EMBL" id="UINC01000990">
    <property type="protein sequence ID" value="SUZ66648.1"/>
    <property type="molecule type" value="Genomic_DNA"/>
</dbReference>
<keyword evidence="1" id="KW-1133">Transmembrane helix</keyword>
<gene>
    <name evidence="2" type="ORF">METZ01_LOCUS19502</name>
</gene>